<gene>
    <name evidence="1" type="ORF">UFOPK3401_00987</name>
</gene>
<dbReference type="AlphaFoldDB" id="A0A6J7DUH6"/>
<protein>
    <submittedName>
        <fullName evidence="1">Unannotated protein</fullName>
    </submittedName>
</protein>
<reference evidence="1" key="1">
    <citation type="submission" date="2020-05" db="EMBL/GenBank/DDBJ databases">
        <authorList>
            <person name="Chiriac C."/>
            <person name="Salcher M."/>
            <person name="Ghai R."/>
            <person name="Kavagutti S V."/>
        </authorList>
    </citation>
    <scope>NUCLEOTIDE SEQUENCE</scope>
</reference>
<accession>A0A6J7DUH6</accession>
<name>A0A6J7DUH6_9ZZZZ</name>
<dbReference type="EMBL" id="CAFBLM010000043">
    <property type="protein sequence ID" value="CAB4874291.1"/>
    <property type="molecule type" value="Genomic_DNA"/>
</dbReference>
<organism evidence="1">
    <name type="scientific">freshwater metagenome</name>
    <dbReference type="NCBI Taxonomy" id="449393"/>
    <lineage>
        <taxon>unclassified sequences</taxon>
        <taxon>metagenomes</taxon>
        <taxon>ecological metagenomes</taxon>
    </lineage>
</organism>
<evidence type="ECO:0000313" key="1">
    <source>
        <dbReference type="EMBL" id="CAB4874291.1"/>
    </source>
</evidence>
<proteinExistence type="predicted"/>
<sequence length="273" mass="28754">MRRRRLTVVLLGIIAALAIPALSGAAPIPGNTITPQGFFRFCADAQETIANVDSAKLTENGGDFTITNSLYKSLDDFVLSKSSVTTTTKKINDSQWTLYEDAQQTQPKLLRCKLRTGESFTAGAWPNGSTNNSGRFVVEPAYGFGSAGTGLSTNPSTDQQCRVVNQATIDNVWGSLSNGQKNSAVYNPTASNLPSANANTLVTVADTVVFDGPSWTPSVAAITTSGSVAQVGSRALVANSNSTGNPRFEGAHYCTLVAPEFLKRVILGQVAPS</sequence>